<protein>
    <submittedName>
        <fullName evidence="1">Uncharacterized protein</fullName>
    </submittedName>
</protein>
<reference evidence="2" key="1">
    <citation type="journal article" date="2019" name="Int. J. Syst. Evol. Microbiol.">
        <title>The Global Catalogue of Microorganisms (GCM) 10K type strain sequencing project: providing services to taxonomists for standard genome sequencing and annotation.</title>
        <authorList>
            <consortium name="The Broad Institute Genomics Platform"/>
            <consortium name="The Broad Institute Genome Sequencing Center for Infectious Disease"/>
            <person name="Wu L."/>
            <person name="Ma J."/>
        </authorList>
    </citation>
    <scope>NUCLEOTIDE SEQUENCE [LARGE SCALE GENOMIC DNA]</scope>
    <source>
        <strain evidence="2">CGMCC 1.16026</strain>
    </source>
</reference>
<dbReference type="EMBL" id="JBHSWI010000001">
    <property type="protein sequence ID" value="MFC6645135.1"/>
    <property type="molecule type" value="Genomic_DNA"/>
</dbReference>
<proteinExistence type="predicted"/>
<dbReference type="Proteomes" id="UP001596391">
    <property type="component" value="Unassembled WGS sequence"/>
</dbReference>
<evidence type="ECO:0000313" key="2">
    <source>
        <dbReference type="Proteomes" id="UP001596391"/>
    </source>
</evidence>
<organism evidence="1 2">
    <name type="scientific">Granulicella cerasi</name>
    <dbReference type="NCBI Taxonomy" id="741063"/>
    <lineage>
        <taxon>Bacteria</taxon>
        <taxon>Pseudomonadati</taxon>
        <taxon>Acidobacteriota</taxon>
        <taxon>Terriglobia</taxon>
        <taxon>Terriglobales</taxon>
        <taxon>Acidobacteriaceae</taxon>
        <taxon>Granulicella</taxon>
    </lineage>
</organism>
<comment type="caution">
    <text evidence="1">The sequence shown here is derived from an EMBL/GenBank/DDBJ whole genome shotgun (WGS) entry which is preliminary data.</text>
</comment>
<evidence type="ECO:0000313" key="1">
    <source>
        <dbReference type="EMBL" id="MFC6645135.1"/>
    </source>
</evidence>
<name>A0ABW1Z833_9BACT</name>
<dbReference type="RefSeq" id="WP_263371527.1">
    <property type="nucleotide sequence ID" value="NZ_JAGSYD010000003.1"/>
</dbReference>
<accession>A0ABW1Z833</accession>
<gene>
    <name evidence="1" type="ORF">ACFQBQ_05925</name>
</gene>
<sequence length="105" mass="11501">MSTTFQQALIPVADAATFGAVKGAIDSHFSAKGIEAYLKSLDKAGLRIREFEVVAKAGKLGADTAANYAKLNDGDQGMIREHYLASLEKVSTDLRDKYFKIYAYY</sequence>
<keyword evidence="2" id="KW-1185">Reference proteome</keyword>